<accession>A0A8D8RT52</accession>
<dbReference type="AlphaFoldDB" id="A0A8D8RT52"/>
<feature type="region of interest" description="Disordered" evidence="2">
    <location>
        <begin position="203"/>
        <end position="223"/>
    </location>
</feature>
<dbReference type="InterPro" id="IPR033393">
    <property type="entry name" value="NRBF2_MIT"/>
</dbReference>
<dbReference type="EMBL" id="HBUF01182442">
    <property type="protein sequence ID" value="CAG6655650.1"/>
    <property type="molecule type" value="Transcribed_RNA"/>
</dbReference>
<evidence type="ECO:0000259" key="3">
    <source>
        <dbReference type="Pfam" id="PF17169"/>
    </source>
</evidence>
<dbReference type="Pfam" id="PF17169">
    <property type="entry name" value="NRBF2_MIT"/>
    <property type="match status" value="1"/>
</dbReference>
<dbReference type="EMBL" id="HBUF01078399">
    <property type="protein sequence ID" value="CAG6631979.1"/>
    <property type="molecule type" value="Transcribed_RNA"/>
</dbReference>
<dbReference type="GO" id="GO:0006914">
    <property type="term" value="P:autophagy"/>
    <property type="evidence" value="ECO:0007669"/>
    <property type="project" value="InterPro"/>
</dbReference>
<name>A0A8D8RT52_9HEMI</name>
<reference evidence="4" key="1">
    <citation type="submission" date="2021-05" db="EMBL/GenBank/DDBJ databases">
        <authorList>
            <person name="Alioto T."/>
            <person name="Alioto T."/>
            <person name="Gomez Garrido J."/>
        </authorList>
    </citation>
    <scope>NUCLEOTIDE SEQUENCE</scope>
</reference>
<proteinExistence type="predicted"/>
<sequence>MNNEEVFYFNKGPLNLAHKHGRQAERKLLQQKFDEAVVEHEKAKEYLLEALKLTNVTQAVASLTLQAEYHKKQKEFVLLKKTQHEIRKKVIEHQLMKARQEIMASSSEDNSNEIQKAIFRTMEEADSLLDLLIINKTDVPPPPSVPSPKPSGSKLPKTDQNVIEELHTINIQLKKLIKQLMNELSEKDKQIAGLKSRLKFYEGSNFSTPSDIWESQDSNLDPK</sequence>
<evidence type="ECO:0000256" key="2">
    <source>
        <dbReference type="SAM" id="MobiDB-lite"/>
    </source>
</evidence>
<dbReference type="EMBL" id="HBUF01078398">
    <property type="protein sequence ID" value="CAG6631978.1"/>
    <property type="molecule type" value="Transcribed_RNA"/>
</dbReference>
<dbReference type="SUPFAM" id="SSF140361">
    <property type="entry name" value="MIT domain-like"/>
    <property type="match status" value="1"/>
</dbReference>
<protein>
    <submittedName>
        <fullName evidence="4">Nuclear receptor-binding factor 2</fullName>
    </submittedName>
</protein>
<keyword evidence="1" id="KW-0175">Coiled coil</keyword>
<dbReference type="PANTHER" id="PTHR14964">
    <property type="entry name" value="NUCLEAR RECEPTOR BINDING FACTOR 2"/>
    <property type="match status" value="1"/>
</dbReference>
<feature type="compositionally biased region" description="Polar residues" evidence="2">
    <location>
        <begin position="204"/>
        <end position="223"/>
    </location>
</feature>
<dbReference type="EMBL" id="HBUF01182443">
    <property type="protein sequence ID" value="CAG6655651.1"/>
    <property type="molecule type" value="Transcribed_RNA"/>
</dbReference>
<feature type="domain" description="Nuclear receptor-binding factor 2 MIT" evidence="3">
    <location>
        <begin position="12"/>
        <end position="79"/>
    </location>
</feature>
<feature type="coiled-coil region" evidence="1">
    <location>
        <begin position="163"/>
        <end position="197"/>
    </location>
</feature>
<evidence type="ECO:0000313" key="4">
    <source>
        <dbReference type="EMBL" id="CAG6655650.1"/>
    </source>
</evidence>
<organism evidence="4">
    <name type="scientific">Cacopsylla melanoneura</name>
    <dbReference type="NCBI Taxonomy" id="428564"/>
    <lineage>
        <taxon>Eukaryota</taxon>
        <taxon>Metazoa</taxon>
        <taxon>Ecdysozoa</taxon>
        <taxon>Arthropoda</taxon>
        <taxon>Hexapoda</taxon>
        <taxon>Insecta</taxon>
        <taxon>Pterygota</taxon>
        <taxon>Neoptera</taxon>
        <taxon>Paraneoptera</taxon>
        <taxon>Hemiptera</taxon>
        <taxon>Sternorrhyncha</taxon>
        <taxon>Psylloidea</taxon>
        <taxon>Psyllidae</taxon>
        <taxon>Psyllinae</taxon>
        <taxon>Cacopsylla</taxon>
    </lineage>
</organism>
<dbReference type="EMBL" id="HBUF01364973">
    <property type="protein sequence ID" value="CAG6723068.1"/>
    <property type="molecule type" value="Transcribed_RNA"/>
</dbReference>
<dbReference type="PANTHER" id="PTHR14964:SF2">
    <property type="entry name" value="NUCLEAR RECEPTOR-BINDING FACTOR 2"/>
    <property type="match status" value="1"/>
</dbReference>
<dbReference type="Gene3D" id="1.20.58.80">
    <property type="entry name" value="Phosphotransferase system, lactose/cellobiose-type IIA subunit"/>
    <property type="match status" value="1"/>
</dbReference>
<dbReference type="InterPro" id="IPR039679">
    <property type="entry name" value="NRBF2"/>
</dbReference>
<evidence type="ECO:0000256" key="1">
    <source>
        <dbReference type="SAM" id="Coils"/>
    </source>
</evidence>
<keyword evidence="4" id="KW-0675">Receptor</keyword>